<dbReference type="Proteomes" id="UP000886501">
    <property type="component" value="Unassembled WGS sequence"/>
</dbReference>
<gene>
    <name evidence="1" type="ORF">BDM02DRAFT_3135724</name>
</gene>
<keyword evidence="2" id="KW-1185">Reference proteome</keyword>
<reference evidence="1" key="2">
    <citation type="journal article" date="2020" name="Nat. Commun.">
        <title>Large-scale genome sequencing of mycorrhizal fungi provides insights into the early evolution of symbiotic traits.</title>
        <authorList>
            <person name="Miyauchi S."/>
            <person name="Kiss E."/>
            <person name="Kuo A."/>
            <person name="Drula E."/>
            <person name="Kohler A."/>
            <person name="Sanchez-Garcia M."/>
            <person name="Morin E."/>
            <person name="Andreopoulos B."/>
            <person name="Barry K.W."/>
            <person name="Bonito G."/>
            <person name="Buee M."/>
            <person name="Carver A."/>
            <person name="Chen C."/>
            <person name="Cichocki N."/>
            <person name="Clum A."/>
            <person name="Culley D."/>
            <person name="Crous P.W."/>
            <person name="Fauchery L."/>
            <person name="Girlanda M."/>
            <person name="Hayes R.D."/>
            <person name="Keri Z."/>
            <person name="LaButti K."/>
            <person name="Lipzen A."/>
            <person name="Lombard V."/>
            <person name="Magnuson J."/>
            <person name="Maillard F."/>
            <person name="Murat C."/>
            <person name="Nolan M."/>
            <person name="Ohm R.A."/>
            <person name="Pangilinan J."/>
            <person name="Pereira M.F."/>
            <person name="Perotto S."/>
            <person name="Peter M."/>
            <person name="Pfister S."/>
            <person name="Riley R."/>
            <person name="Sitrit Y."/>
            <person name="Stielow J.B."/>
            <person name="Szollosi G."/>
            <person name="Zifcakova L."/>
            <person name="Stursova M."/>
            <person name="Spatafora J.W."/>
            <person name="Tedersoo L."/>
            <person name="Vaario L.M."/>
            <person name="Yamada A."/>
            <person name="Yan M."/>
            <person name="Wang P."/>
            <person name="Xu J."/>
            <person name="Bruns T."/>
            <person name="Baldrian P."/>
            <person name="Vilgalys R."/>
            <person name="Dunand C."/>
            <person name="Henrissat B."/>
            <person name="Grigoriev I.V."/>
            <person name="Hibbett D."/>
            <person name="Nagy L.G."/>
            <person name="Martin F.M."/>
        </authorList>
    </citation>
    <scope>NUCLEOTIDE SEQUENCE</scope>
    <source>
        <strain evidence="1">P2</strain>
    </source>
</reference>
<proteinExistence type="predicted"/>
<evidence type="ECO:0000313" key="2">
    <source>
        <dbReference type="Proteomes" id="UP000886501"/>
    </source>
</evidence>
<protein>
    <submittedName>
        <fullName evidence="1">Uncharacterized protein</fullName>
    </submittedName>
</protein>
<reference evidence="1" key="1">
    <citation type="submission" date="2019-10" db="EMBL/GenBank/DDBJ databases">
        <authorList>
            <consortium name="DOE Joint Genome Institute"/>
            <person name="Kuo A."/>
            <person name="Miyauchi S."/>
            <person name="Kiss E."/>
            <person name="Drula E."/>
            <person name="Kohler A."/>
            <person name="Sanchez-Garcia M."/>
            <person name="Andreopoulos B."/>
            <person name="Barry K.W."/>
            <person name="Bonito G."/>
            <person name="Buee M."/>
            <person name="Carver A."/>
            <person name="Chen C."/>
            <person name="Cichocki N."/>
            <person name="Clum A."/>
            <person name="Culley D."/>
            <person name="Crous P.W."/>
            <person name="Fauchery L."/>
            <person name="Girlanda M."/>
            <person name="Hayes R."/>
            <person name="Keri Z."/>
            <person name="Labutti K."/>
            <person name="Lipzen A."/>
            <person name="Lombard V."/>
            <person name="Magnuson J."/>
            <person name="Maillard F."/>
            <person name="Morin E."/>
            <person name="Murat C."/>
            <person name="Nolan M."/>
            <person name="Ohm R."/>
            <person name="Pangilinan J."/>
            <person name="Pereira M."/>
            <person name="Perotto S."/>
            <person name="Peter M."/>
            <person name="Riley R."/>
            <person name="Sitrit Y."/>
            <person name="Stielow B."/>
            <person name="Szollosi G."/>
            <person name="Zifcakova L."/>
            <person name="Stursova M."/>
            <person name="Spatafora J.W."/>
            <person name="Tedersoo L."/>
            <person name="Vaario L.-M."/>
            <person name="Yamada A."/>
            <person name="Yan M."/>
            <person name="Wang P."/>
            <person name="Xu J."/>
            <person name="Bruns T."/>
            <person name="Baldrian P."/>
            <person name="Vilgalys R."/>
            <person name="Henrissat B."/>
            <person name="Grigoriev I.V."/>
            <person name="Hibbett D."/>
            <person name="Nagy L.G."/>
            <person name="Martin F.M."/>
        </authorList>
    </citation>
    <scope>NUCLEOTIDE SEQUENCE</scope>
    <source>
        <strain evidence="1">P2</strain>
    </source>
</reference>
<evidence type="ECO:0000313" key="1">
    <source>
        <dbReference type="EMBL" id="KAF9653457.1"/>
    </source>
</evidence>
<organism evidence="1 2">
    <name type="scientific">Thelephora ganbajun</name>
    <name type="common">Ganba fungus</name>
    <dbReference type="NCBI Taxonomy" id="370292"/>
    <lineage>
        <taxon>Eukaryota</taxon>
        <taxon>Fungi</taxon>
        <taxon>Dikarya</taxon>
        <taxon>Basidiomycota</taxon>
        <taxon>Agaricomycotina</taxon>
        <taxon>Agaricomycetes</taxon>
        <taxon>Thelephorales</taxon>
        <taxon>Thelephoraceae</taxon>
        <taxon>Thelephora</taxon>
    </lineage>
</organism>
<name>A0ACB6ZV30_THEGA</name>
<dbReference type="EMBL" id="MU117964">
    <property type="protein sequence ID" value="KAF9653457.1"/>
    <property type="molecule type" value="Genomic_DNA"/>
</dbReference>
<accession>A0ACB6ZV30</accession>
<sequence>MEKFSAFRDPGTGIHPFLTPVSTSGSGFLQRALLPLGIIIGVARVLVVIVVGLLYFLLDSVLSVLSAIPPVQIVKRLFATVFARLILLILGFWWMPVEVVNKKRGRINESWSPRAGDIIVSNWVSWVELLWLAFRFDPTFVLPITEPVQLDSDASSTPTIHTLGRRTGTGSAAISNSATFASKTRQPTPRARVIGFNVVSLWSMIIRTGRIPTQPSNDKEKYENLDEVRKQAHGPVVVFPECTTSNGRGLLRFADVFKHERNIPVKGYKVFLMCTRYDPPTNFIPSISHSIPSNVLNPFPHLFTLASTLSPLTVSIRLLIPSESPSSATFMLSNVLPNGLDGGDVLTETSATLIAQLGKVKRIGMGWEDKASFLEFYSRR</sequence>
<comment type="caution">
    <text evidence="1">The sequence shown here is derived from an EMBL/GenBank/DDBJ whole genome shotgun (WGS) entry which is preliminary data.</text>
</comment>